<gene>
    <name evidence="2" type="ordered locus">Amuc_1148</name>
</gene>
<dbReference type="EMBL" id="CP001071">
    <property type="protein sequence ID" value="ACD04974.1"/>
    <property type="molecule type" value="Genomic_DNA"/>
</dbReference>
<evidence type="ECO:0000313" key="2">
    <source>
        <dbReference type="EMBL" id="ACD04974.1"/>
    </source>
</evidence>
<proteinExistence type="predicted"/>
<dbReference type="AlphaFoldDB" id="B2UR89"/>
<protein>
    <submittedName>
        <fullName evidence="2">Uncharacterized protein</fullName>
    </submittedName>
</protein>
<reference evidence="3" key="1">
    <citation type="journal article" date="2011" name="PLoS ONE">
        <title>The genome of Akkermansia muciniphila, a dedicated intestinal mucin degrader, and its use in exploring intestinal metagenomes.</title>
        <authorList>
            <person name="van Passel M.W."/>
            <person name="Kant R."/>
            <person name="Zoetendal E.G."/>
            <person name="Plugge C.M."/>
            <person name="Derrien M."/>
            <person name="Malfatti S.A."/>
            <person name="Chain P.S."/>
            <person name="Woyke T."/>
            <person name="Palva A."/>
            <person name="de Vos W.M."/>
            <person name="Smidt H."/>
        </authorList>
    </citation>
    <scope>NUCLEOTIDE SEQUENCE [LARGE SCALE GENOMIC DNA]</scope>
    <source>
        <strain evidence="3">ATCC BAA-835 / DSM 22959 / JCM 33894 / BCRC 81048 / CCUG 64013 / CIP 107961 / Muc</strain>
    </source>
</reference>
<dbReference type="KEGG" id="amu:Amuc_1148"/>
<name>B2UR89_AKKM8</name>
<evidence type="ECO:0000313" key="3">
    <source>
        <dbReference type="Proteomes" id="UP000001031"/>
    </source>
</evidence>
<keyword evidence="1" id="KW-0472">Membrane</keyword>
<dbReference type="Proteomes" id="UP000001031">
    <property type="component" value="Chromosome"/>
</dbReference>
<keyword evidence="1" id="KW-1133">Transmembrane helix</keyword>
<feature type="transmembrane region" description="Helical" evidence="1">
    <location>
        <begin position="5"/>
        <end position="23"/>
    </location>
</feature>
<dbReference type="HOGENOM" id="CLU_2802870_0_0_0"/>
<evidence type="ECO:0000256" key="1">
    <source>
        <dbReference type="SAM" id="Phobius"/>
    </source>
</evidence>
<sequence>MMKKYIIYCIIVVVSVFASFLFFDKYYKKSTLLGEIGNTYVFSYDPPLIIENVKIQELSKFNQTLAD</sequence>
<organism evidence="2 3">
    <name type="scientific">Akkermansia muciniphila (strain ATCC BAA-835 / DSM 22959 / JCM 33894 / BCRC 81048 / CCUG 64013 / CIP 107961 / Muc)</name>
    <dbReference type="NCBI Taxonomy" id="349741"/>
    <lineage>
        <taxon>Bacteria</taxon>
        <taxon>Pseudomonadati</taxon>
        <taxon>Verrucomicrobiota</taxon>
        <taxon>Verrucomicrobiia</taxon>
        <taxon>Verrucomicrobiales</taxon>
        <taxon>Akkermansiaceae</taxon>
        <taxon>Akkermansia</taxon>
    </lineage>
</organism>
<keyword evidence="3" id="KW-1185">Reference proteome</keyword>
<keyword evidence="1" id="KW-0812">Transmembrane</keyword>
<accession>B2UR89</accession>
<dbReference type="PaxDb" id="349741-Amuc_1148"/>
<dbReference type="BioCyc" id="AMUC349741:G1GBX-1222-MONOMER"/>